<organism evidence="1">
    <name type="scientific">Oceaniferula spumae</name>
    <dbReference type="NCBI Taxonomy" id="2979115"/>
    <lineage>
        <taxon>Bacteria</taxon>
        <taxon>Pseudomonadati</taxon>
        <taxon>Verrucomicrobiota</taxon>
        <taxon>Verrucomicrobiia</taxon>
        <taxon>Verrucomicrobiales</taxon>
        <taxon>Verrucomicrobiaceae</taxon>
        <taxon>Oceaniferula</taxon>
    </lineage>
</organism>
<dbReference type="EMBL" id="AP026866">
    <property type="protein sequence ID" value="BDS08542.1"/>
    <property type="molecule type" value="Genomic_DNA"/>
</dbReference>
<dbReference type="AlphaFoldDB" id="A0AAT9FQW6"/>
<protein>
    <submittedName>
        <fullName evidence="1">Uncharacterized protein</fullName>
    </submittedName>
</protein>
<reference evidence="1" key="1">
    <citation type="submission" date="2024-07" db="EMBL/GenBank/DDBJ databases">
        <title>Complete genome sequence of Verrucomicrobiaceae bacterium NT6N.</title>
        <authorList>
            <person name="Huang C."/>
            <person name="Takami H."/>
            <person name="Hamasaki K."/>
        </authorList>
    </citation>
    <scope>NUCLEOTIDE SEQUENCE</scope>
    <source>
        <strain evidence="1">NT6N</strain>
    </source>
</reference>
<dbReference type="KEGG" id="osu:NT6N_35820"/>
<gene>
    <name evidence="1" type="ORF">NT6N_35820</name>
</gene>
<proteinExistence type="predicted"/>
<evidence type="ECO:0000313" key="1">
    <source>
        <dbReference type="EMBL" id="BDS08542.1"/>
    </source>
</evidence>
<sequence length="53" mass="5878">MGNRFKLTFTAALNGLKHSIQRDEGSLNFTRCGKLRIEASLVGFFRFGILSGT</sequence>
<name>A0AAT9FQW6_9BACT</name>
<accession>A0AAT9FQW6</accession>